<keyword evidence="2" id="KW-0677">Repeat</keyword>
<evidence type="ECO:0000259" key="4">
    <source>
        <dbReference type="SMART" id="SM00237"/>
    </source>
</evidence>
<dbReference type="EMBL" id="CASHTH010000030">
    <property type="protein sequence ID" value="CAI7989327.1"/>
    <property type="molecule type" value="Genomic_DNA"/>
</dbReference>
<sequence>MSTLDSAVEIPQPELIVMIQDNDRVVVSFTETEYVVNESDLLLEVCVSLDGATEVPVSVMLALQPDDQLSPDMMATFGSDTDVLRDPEITFPPSVFPQEPICRTVTIINDTIFENDEIFLVSMSTLRDR</sequence>
<evidence type="ECO:0000313" key="6">
    <source>
        <dbReference type="Proteomes" id="UP001174909"/>
    </source>
</evidence>
<keyword evidence="6" id="KW-1185">Reference proteome</keyword>
<feature type="domain" description="Calx-beta" evidence="4">
    <location>
        <begin position="15"/>
        <end position="124"/>
    </location>
</feature>
<gene>
    <name evidence="5" type="ORF">GBAR_LOCUS187</name>
</gene>
<name>A0AA35QRP3_GEOBA</name>
<protein>
    <recommendedName>
        <fullName evidence="4">Calx-beta domain-containing protein</fullName>
    </recommendedName>
</protein>
<evidence type="ECO:0000256" key="1">
    <source>
        <dbReference type="ARBA" id="ARBA00022729"/>
    </source>
</evidence>
<proteinExistence type="predicted"/>
<dbReference type="AlphaFoldDB" id="A0AA35QRP3"/>
<evidence type="ECO:0000256" key="2">
    <source>
        <dbReference type="ARBA" id="ARBA00022737"/>
    </source>
</evidence>
<feature type="non-terminal residue" evidence="5">
    <location>
        <position position="129"/>
    </location>
</feature>
<evidence type="ECO:0000256" key="3">
    <source>
        <dbReference type="ARBA" id="ARBA00022837"/>
    </source>
</evidence>
<dbReference type="SUPFAM" id="SSF141072">
    <property type="entry name" value="CalX-like"/>
    <property type="match status" value="1"/>
</dbReference>
<dbReference type="GO" id="GO:0016020">
    <property type="term" value="C:membrane"/>
    <property type="evidence" value="ECO:0007669"/>
    <property type="project" value="InterPro"/>
</dbReference>
<comment type="caution">
    <text evidence="5">The sequence shown here is derived from an EMBL/GenBank/DDBJ whole genome shotgun (WGS) entry which is preliminary data.</text>
</comment>
<keyword evidence="3" id="KW-0106">Calcium</keyword>
<organism evidence="5 6">
    <name type="scientific">Geodia barretti</name>
    <name type="common">Barrett's horny sponge</name>
    <dbReference type="NCBI Taxonomy" id="519541"/>
    <lineage>
        <taxon>Eukaryota</taxon>
        <taxon>Metazoa</taxon>
        <taxon>Porifera</taxon>
        <taxon>Demospongiae</taxon>
        <taxon>Heteroscleromorpha</taxon>
        <taxon>Tetractinellida</taxon>
        <taxon>Astrophorina</taxon>
        <taxon>Geodiidae</taxon>
        <taxon>Geodia</taxon>
    </lineage>
</organism>
<dbReference type="SMART" id="SM00237">
    <property type="entry name" value="Calx_beta"/>
    <property type="match status" value="1"/>
</dbReference>
<dbReference type="Proteomes" id="UP001174909">
    <property type="component" value="Unassembled WGS sequence"/>
</dbReference>
<dbReference type="InterPro" id="IPR038081">
    <property type="entry name" value="CalX-like_sf"/>
</dbReference>
<dbReference type="Pfam" id="PF03160">
    <property type="entry name" value="Calx-beta"/>
    <property type="match status" value="1"/>
</dbReference>
<accession>A0AA35QRP3</accession>
<keyword evidence="1" id="KW-0732">Signal</keyword>
<evidence type="ECO:0000313" key="5">
    <source>
        <dbReference type="EMBL" id="CAI7989327.1"/>
    </source>
</evidence>
<dbReference type="Gene3D" id="2.60.40.2030">
    <property type="match status" value="1"/>
</dbReference>
<dbReference type="InterPro" id="IPR003644">
    <property type="entry name" value="Calx_beta"/>
</dbReference>
<reference evidence="5" key="1">
    <citation type="submission" date="2023-03" db="EMBL/GenBank/DDBJ databases">
        <authorList>
            <person name="Steffen K."/>
            <person name="Cardenas P."/>
        </authorList>
    </citation>
    <scope>NUCLEOTIDE SEQUENCE</scope>
</reference>
<dbReference type="GO" id="GO:0007154">
    <property type="term" value="P:cell communication"/>
    <property type="evidence" value="ECO:0007669"/>
    <property type="project" value="InterPro"/>
</dbReference>